<dbReference type="InterPro" id="IPR002035">
    <property type="entry name" value="VWF_A"/>
</dbReference>
<dbReference type="PROSITE" id="PS50234">
    <property type="entry name" value="VWFA"/>
    <property type="match status" value="1"/>
</dbReference>
<dbReference type="RefSeq" id="WP_132125265.1">
    <property type="nucleotide sequence ID" value="NZ_SLWS01000015.1"/>
</dbReference>
<keyword evidence="6" id="KW-1185">Reference proteome</keyword>
<comment type="subcellular location">
    <subcellularLocation>
        <location evidence="1">Secreted</location>
    </subcellularLocation>
</comment>
<evidence type="ECO:0000259" key="4">
    <source>
        <dbReference type="PROSITE" id="PS50234"/>
    </source>
</evidence>
<dbReference type="Pfam" id="PF25106">
    <property type="entry name" value="VWA_4"/>
    <property type="match status" value="1"/>
</dbReference>
<dbReference type="EMBL" id="SLWS01000015">
    <property type="protein sequence ID" value="TCO48917.1"/>
    <property type="molecule type" value="Genomic_DNA"/>
</dbReference>
<dbReference type="SUPFAM" id="SSF53300">
    <property type="entry name" value="vWA-like"/>
    <property type="match status" value="1"/>
</dbReference>
<dbReference type="InterPro" id="IPR056861">
    <property type="entry name" value="HMCN1-like_VWA"/>
</dbReference>
<feature type="domain" description="VWFA" evidence="4">
    <location>
        <begin position="6"/>
        <end position="133"/>
    </location>
</feature>
<evidence type="ECO:0000256" key="1">
    <source>
        <dbReference type="ARBA" id="ARBA00004613"/>
    </source>
</evidence>
<keyword evidence="3" id="KW-0732">Signal</keyword>
<dbReference type="GO" id="GO:0004674">
    <property type="term" value="F:protein serine/threonine kinase activity"/>
    <property type="evidence" value="ECO:0007669"/>
    <property type="project" value="TreeGrafter"/>
</dbReference>
<dbReference type="PANTHER" id="PTHR47763">
    <property type="entry name" value="ALPHA-PROTEIN KINASE VWKA"/>
    <property type="match status" value="1"/>
</dbReference>
<keyword evidence="2" id="KW-0964">Secreted</keyword>
<dbReference type="Gene3D" id="3.40.50.410">
    <property type="entry name" value="von Willebrand factor, type A domain"/>
    <property type="match status" value="1"/>
</dbReference>
<dbReference type="PANTHER" id="PTHR47763:SF1">
    <property type="entry name" value="DUF659 DOMAIN-CONTAINING PROTEIN"/>
    <property type="match status" value="1"/>
</dbReference>
<dbReference type="Proteomes" id="UP000295680">
    <property type="component" value="Unassembled WGS sequence"/>
</dbReference>
<accession>A0A4R2IUX4</accession>
<evidence type="ECO:0000256" key="3">
    <source>
        <dbReference type="ARBA" id="ARBA00022729"/>
    </source>
</evidence>
<name>A0A4R2IUX4_9PSEU</name>
<sequence length="202" mass="21977">MPPAVDVVLCVDVTLSMGPLLTTVKHSALSVPLRLTEEIDSPRLKVIGFRDFGDEADDAIVVSPFFDVPAELDCFEKTVAELEAAGGGDEAESGLEALAVAMLADRPAGRDRRRQVIVLFTDAPAHPLGDLRQRSAHTYPPEIPTSLDALRVRWCRRSADRLLIFAPETYPWTEIAQWNHTAFFPSNAGEGLDIVATIAASL</sequence>
<reference evidence="5 6" key="1">
    <citation type="submission" date="2019-03" db="EMBL/GenBank/DDBJ databases">
        <title>Genomic Encyclopedia of Type Strains, Phase IV (KMG-IV): sequencing the most valuable type-strain genomes for metagenomic binning, comparative biology and taxonomic classification.</title>
        <authorList>
            <person name="Goeker M."/>
        </authorList>
    </citation>
    <scope>NUCLEOTIDE SEQUENCE [LARGE SCALE GENOMIC DNA]</scope>
    <source>
        <strain evidence="5 6">DSM 45934</strain>
    </source>
</reference>
<evidence type="ECO:0000313" key="5">
    <source>
        <dbReference type="EMBL" id="TCO48917.1"/>
    </source>
</evidence>
<dbReference type="InterPro" id="IPR036465">
    <property type="entry name" value="vWFA_dom_sf"/>
</dbReference>
<evidence type="ECO:0000256" key="2">
    <source>
        <dbReference type="ARBA" id="ARBA00022525"/>
    </source>
</evidence>
<dbReference type="CDD" id="cd00198">
    <property type="entry name" value="vWFA"/>
    <property type="match status" value="1"/>
</dbReference>
<comment type="caution">
    <text evidence="5">The sequence shown here is derived from an EMBL/GenBank/DDBJ whole genome shotgun (WGS) entry which is preliminary data.</text>
</comment>
<organism evidence="5 6">
    <name type="scientific">Actinocrispum wychmicini</name>
    <dbReference type="NCBI Taxonomy" id="1213861"/>
    <lineage>
        <taxon>Bacteria</taxon>
        <taxon>Bacillati</taxon>
        <taxon>Actinomycetota</taxon>
        <taxon>Actinomycetes</taxon>
        <taxon>Pseudonocardiales</taxon>
        <taxon>Pseudonocardiaceae</taxon>
        <taxon>Actinocrispum</taxon>
    </lineage>
</organism>
<protein>
    <recommendedName>
        <fullName evidence="4">VWFA domain-containing protein</fullName>
    </recommendedName>
</protein>
<dbReference type="InterPro" id="IPR052969">
    <property type="entry name" value="Thr-specific_kinase-like"/>
</dbReference>
<dbReference type="AlphaFoldDB" id="A0A4R2IUX4"/>
<dbReference type="OrthoDB" id="9805121at2"/>
<dbReference type="GO" id="GO:0005737">
    <property type="term" value="C:cytoplasm"/>
    <property type="evidence" value="ECO:0007669"/>
    <property type="project" value="TreeGrafter"/>
</dbReference>
<evidence type="ECO:0000313" key="6">
    <source>
        <dbReference type="Proteomes" id="UP000295680"/>
    </source>
</evidence>
<gene>
    <name evidence="5" type="ORF">EV192_115138</name>
</gene>
<proteinExistence type="predicted"/>